<dbReference type="SUPFAM" id="SSF141457">
    <property type="entry name" value="BH3618-like"/>
    <property type="match status" value="1"/>
</dbReference>
<accession>D5MGH8</accession>
<dbReference type="EMBL" id="FP565575">
    <property type="protein sequence ID" value="CBE68859.1"/>
    <property type="molecule type" value="Genomic_DNA"/>
</dbReference>
<keyword evidence="3 4" id="KW-0810">Translation regulation</keyword>
<evidence type="ECO:0000256" key="4">
    <source>
        <dbReference type="HAMAP-Rule" id="MF_01185"/>
    </source>
</evidence>
<dbReference type="AlphaFoldDB" id="D5MGH8"/>
<dbReference type="STRING" id="671143.DAMO_1801"/>
<dbReference type="KEGG" id="mox:DAMO_1801"/>
<protein>
    <recommendedName>
        <fullName evidence="4">Flagellar assembly factor FliW</fullName>
    </recommendedName>
</protein>
<dbReference type="GO" id="GO:0044780">
    <property type="term" value="P:bacterial-type flagellum assembly"/>
    <property type="evidence" value="ECO:0007669"/>
    <property type="project" value="UniProtKB-UniRule"/>
</dbReference>
<dbReference type="HOGENOM" id="CLU_112356_0_2_0"/>
<comment type="subcellular location">
    <subcellularLocation>
        <location evidence="4">Cytoplasm</location>
    </subcellularLocation>
</comment>
<evidence type="ECO:0000313" key="6">
    <source>
        <dbReference type="Proteomes" id="UP000006898"/>
    </source>
</evidence>
<evidence type="ECO:0000256" key="2">
    <source>
        <dbReference type="ARBA" id="ARBA00022795"/>
    </source>
</evidence>
<name>D5MGH8_METO1</name>
<keyword evidence="5" id="KW-0969">Cilium</keyword>
<comment type="function">
    <text evidence="4">Acts as an anti-CsrA protein, binds CsrA and prevents it from repressing translation of its target genes, one of which is flagellin. Binds to flagellin and participates in the assembly of the flagellum.</text>
</comment>
<organism evidence="5 6">
    <name type="scientific">Methylomirabilis oxygeniifera</name>
    <dbReference type="NCBI Taxonomy" id="671143"/>
    <lineage>
        <taxon>Bacteria</taxon>
        <taxon>Candidatus Methylomirabilota</taxon>
        <taxon>Candidatus Methylomirabilia</taxon>
        <taxon>Candidatus Methylomirabilales</taxon>
        <taxon>Candidatus Methylomirabilaceae</taxon>
        <taxon>Candidatus Methylomirabilis</taxon>
    </lineage>
</organism>
<comment type="similarity">
    <text evidence="4">Belongs to the FliW family.</text>
</comment>
<dbReference type="InterPro" id="IPR024046">
    <property type="entry name" value="Flagellar_assmbl_FliW_dom_sf"/>
</dbReference>
<dbReference type="GO" id="GO:0006417">
    <property type="term" value="P:regulation of translation"/>
    <property type="evidence" value="ECO:0007669"/>
    <property type="project" value="UniProtKB-KW"/>
</dbReference>
<keyword evidence="5" id="KW-0966">Cell projection</keyword>
<sequence length="134" mass="14841">MDGALAEQTVFYFPQGLPGFEELARFFLCDREGLQPLTLLIALDTSDVAIPLLRCADFLTDYSPPIPATDLEALEARNMEELELFVVVTFEGNGGVAANLMAPICVNRTHRLGRQVVLSDGTYPLQYLLLPEHE</sequence>
<evidence type="ECO:0000313" key="5">
    <source>
        <dbReference type="EMBL" id="CBE68859.1"/>
    </source>
</evidence>
<keyword evidence="5" id="KW-0282">Flagellum</keyword>
<dbReference type="Gene3D" id="2.30.290.10">
    <property type="entry name" value="BH3618-like"/>
    <property type="match status" value="1"/>
</dbReference>
<dbReference type="GO" id="GO:0005737">
    <property type="term" value="C:cytoplasm"/>
    <property type="evidence" value="ECO:0007669"/>
    <property type="project" value="UniProtKB-SubCell"/>
</dbReference>
<keyword evidence="4" id="KW-0143">Chaperone</keyword>
<dbReference type="Pfam" id="PF02623">
    <property type="entry name" value="FliW"/>
    <property type="match status" value="1"/>
</dbReference>
<keyword evidence="1 4" id="KW-0963">Cytoplasm</keyword>
<dbReference type="eggNOG" id="COG1699">
    <property type="taxonomic scope" value="Bacteria"/>
</dbReference>
<dbReference type="PANTHER" id="PTHR39190:SF1">
    <property type="entry name" value="FLAGELLAR ASSEMBLY FACTOR FLIW"/>
    <property type="match status" value="1"/>
</dbReference>
<dbReference type="Proteomes" id="UP000006898">
    <property type="component" value="Chromosome"/>
</dbReference>
<dbReference type="HAMAP" id="MF_01185">
    <property type="entry name" value="FliW"/>
    <property type="match status" value="1"/>
</dbReference>
<dbReference type="InterPro" id="IPR003775">
    <property type="entry name" value="Flagellar_assembly_factor_FliW"/>
</dbReference>
<evidence type="ECO:0000256" key="1">
    <source>
        <dbReference type="ARBA" id="ARBA00022490"/>
    </source>
</evidence>
<evidence type="ECO:0000256" key="3">
    <source>
        <dbReference type="ARBA" id="ARBA00022845"/>
    </source>
</evidence>
<gene>
    <name evidence="4" type="primary">fliW</name>
    <name evidence="5" type="ORF">DAMO_1801</name>
</gene>
<proteinExistence type="inferred from homology"/>
<keyword evidence="2 4" id="KW-1005">Bacterial flagellum biogenesis</keyword>
<dbReference type="PANTHER" id="PTHR39190">
    <property type="entry name" value="FLAGELLAR ASSEMBLY FACTOR FLIW"/>
    <property type="match status" value="1"/>
</dbReference>
<comment type="subunit">
    <text evidence="4">Interacts with translational regulator CsrA and flagellin(s).</text>
</comment>
<reference evidence="5 6" key="1">
    <citation type="journal article" date="2010" name="Nature">
        <title>Nitrite-driven anaerobic methane oxidation by oxygenic bacteria.</title>
        <authorList>
            <person name="Ettwig K.F."/>
            <person name="Butler M.K."/>
            <person name="Le Paslier D."/>
            <person name="Pelletier E."/>
            <person name="Mangenot S."/>
            <person name="Kuypers M.M.M."/>
            <person name="Schreiber F."/>
            <person name="Dutilh B.E."/>
            <person name="Zedelius J."/>
            <person name="de Beer D."/>
            <person name="Gloerich J."/>
            <person name="Wessels H.J.C.T."/>
            <person name="van Allen T."/>
            <person name="Luesken F."/>
            <person name="Wu M."/>
            <person name="van de Pas-Schoonen K.T."/>
            <person name="Op den Camp H.J.M."/>
            <person name="Janssen-Megens E.M."/>
            <person name="Francoijs K-J."/>
            <person name="Stunnenberg H."/>
            <person name="Weissenbach J."/>
            <person name="Jetten M.S.M."/>
            <person name="Strous M."/>
        </authorList>
    </citation>
    <scope>NUCLEOTIDE SEQUENCE [LARGE SCALE GENOMIC DNA]</scope>
</reference>